<keyword evidence="4" id="KW-1185">Reference proteome</keyword>
<dbReference type="Pfam" id="PF13936">
    <property type="entry name" value="HTH_38"/>
    <property type="match status" value="1"/>
</dbReference>
<organism evidence="3 4">
    <name type="scientific">Botrimarina colliarenosi</name>
    <dbReference type="NCBI Taxonomy" id="2528001"/>
    <lineage>
        <taxon>Bacteria</taxon>
        <taxon>Pseudomonadati</taxon>
        <taxon>Planctomycetota</taxon>
        <taxon>Planctomycetia</taxon>
        <taxon>Pirellulales</taxon>
        <taxon>Lacipirellulaceae</taxon>
        <taxon>Botrimarina</taxon>
    </lineage>
</organism>
<feature type="compositionally biased region" description="Basic and acidic residues" evidence="1">
    <location>
        <begin position="1"/>
        <end position="11"/>
    </location>
</feature>
<gene>
    <name evidence="3" type="ORF">Pla108_26990</name>
</gene>
<comment type="caution">
    <text evidence="3">The sequence shown here is derived from an EMBL/GenBank/DDBJ whole genome shotgun (WGS) entry which is preliminary data.</text>
</comment>
<dbReference type="InterPro" id="IPR036390">
    <property type="entry name" value="WH_DNA-bd_sf"/>
</dbReference>
<feature type="region of interest" description="Disordered" evidence="1">
    <location>
        <begin position="1"/>
        <end position="25"/>
    </location>
</feature>
<dbReference type="Proteomes" id="UP000317421">
    <property type="component" value="Unassembled WGS sequence"/>
</dbReference>
<evidence type="ECO:0000256" key="1">
    <source>
        <dbReference type="SAM" id="MobiDB-lite"/>
    </source>
</evidence>
<evidence type="ECO:0000313" key="4">
    <source>
        <dbReference type="Proteomes" id="UP000317421"/>
    </source>
</evidence>
<sequence length="123" mass="13248">MELDEGGDRGRNRSNYRDLASSLGITPQQVTDTARTYCHGGIDAALAAKRPWIRVTPAEEVTLKALIVEGMEEGRSLSIRYLAALIGRSPSTVARALKRLKNAELARSKAGPKKYLDGPASPG</sequence>
<evidence type="ECO:0000259" key="2">
    <source>
        <dbReference type="Pfam" id="PF13936"/>
    </source>
</evidence>
<proteinExistence type="predicted"/>
<dbReference type="AlphaFoldDB" id="A0A5C6AFD5"/>
<protein>
    <submittedName>
        <fullName evidence="3">MarR family protein</fullName>
    </submittedName>
</protein>
<name>A0A5C6AFD5_9BACT</name>
<accession>A0A5C6AFD5</accession>
<reference evidence="3 4" key="1">
    <citation type="submission" date="2019-02" db="EMBL/GenBank/DDBJ databases">
        <title>Deep-cultivation of Planctomycetes and their phenomic and genomic characterization uncovers novel biology.</title>
        <authorList>
            <person name="Wiegand S."/>
            <person name="Jogler M."/>
            <person name="Boedeker C."/>
            <person name="Pinto D."/>
            <person name="Vollmers J."/>
            <person name="Rivas-Marin E."/>
            <person name="Kohn T."/>
            <person name="Peeters S.H."/>
            <person name="Heuer A."/>
            <person name="Rast P."/>
            <person name="Oberbeckmann S."/>
            <person name="Bunk B."/>
            <person name="Jeske O."/>
            <person name="Meyerdierks A."/>
            <person name="Storesund J.E."/>
            <person name="Kallscheuer N."/>
            <person name="Luecker S."/>
            <person name="Lage O.M."/>
            <person name="Pohl T."/>
            <person name="Merkel B.J."/>
            <person name="Hornburger P."/>
            <person name="Mueller R.-W."/>
            <person name="Bruemmer F."/>
            <person name="Labrenz M."/>
            <person name="Spormann A.M."/>
            <person name="Op Den Camp H."/>
            <person name="Overmann J."/>
            <person name="Amann R."/>
            <person name="Jetten M.S.M."/>
            <person name="Mascher T."/>
            <person name="Medema M.H."/>
            <person name="Devos D.P."/>
            <person name="Kaster A.-K."/>
            <person name="Ovreas L."/>
            <person name="Rohde M."/>
            <person name="Galperin M.Y."/>
            <person name="Jogler C."/>
        </authorList>
    </citation>
    <scope>NUCLEOTIDE SEQUENCE [LARGE SCALE GENOMIC DNA]</scope>
    <source>
        <strain evidence="3 4">Pla108</strain>
    </source>
</reference>
<dbReference type="EMBL" id="SJPR01000003">
    <property type="protein sequence ID" value="TWT96923.1"/>
    <property type="molecule type" value="Genomic_DNA"/>
</dbReference>
<evidence type="ECO:0000313" key="3">
    <source>
        <dbReference type="EMBL" id="TWT96923.1"/>
    </source>
</evidence>
<dbReference type="SUPFAM" id="SSF46785">
    <property type="entry name" value="Winged helix' DNA-binding domain"/>
    <property type="match status" value="1"/>
</dbReference>
<dbReference type="InterPro" id="IPR025246">
    <property type="entry name" value="IS30-like_HTH"/>
</dbReference>
<feature type="domain" description="Transposase IS30-like HTH" evidence="2">
    <location>
        <begin position="77"/>
        <end position="99"/>
    </location>
</feature>